<sequence length="114" mass="13135">MIMNHALEIPRPPTFLVQTMDAEELAVSTDLFPAMEYPLYKCLAPGQKFEKDMPREMMLRFIKAGEKAAPKQKQEAASKWIGWNMPFGSKLLPITDYKGQRERVRKTHETCTGF</sequence>
<dbReference type="KEGG" id="pif:PITG_12421"/>
<evidence type="ECO:0000313" key="1">
    <source>
        <dbReference type="EMBL" id="EEY60105.1"/>
    </source>
</evidence>
<proteinExistence type="predicted"/>
<dbReference type="AlphaFoldDB" id="D0NKG9"/>
<gene>
    <name evidence="1" type="ORF">PITG_12421</name>
</gene>
<dbReference type="HOGENOM" id="CLU_2125930_0_0_1"/>
<dbReference type="EMBL" id="DS028143">
    <property type="protein sequence ID" value="EEY60105.1"/>
    <property type="molecule type" value="Genomic_DNA"/>
</dbReference>
<dbReference type="OrthoDB" id="127356at2759"/>
<dbReference type="InParanoid" id="D0NKG9"/>
<dbReference type="GeneID" id="9478256"/>
<dbReference type="OMA" id="RKTHETC"/>
<dbReference type="Proteomes" id="UP000006643">
    <property type="component" value="Unassembled WGS sequence"/>
</dbReference>
<dbReference type="VEuPathDB" id="FungiDB:PITG_12421"/>
<reference evidence="2" key="1">
    <citation type="journal article" date="2009" name="Nature">
        <title>Genome sequence and analysis of the Irish potato famine pathogen Phytophthora infestans.</title>
        <authorList>
            <consortium name="The Broad Institute Genome Sequencing Platform"/>
            <person name="Haas B.J."/>
            <person name="Kamoun S."/>
            <person name="Zody M.C."/>
            <person name="Jiang R.H."/>
            <person name="Handsaker R.E."/>
            <person name="Cano L.M."/>
            <person name="Grabherr M."/>
            <person name="Kodira C.D."/>
            <person name="Raffaele S."/>
            <person name="Torto-Alalibo T."/>
            <person name="Bozkurt T.O."/>
            <person name="Ah-Fong A.M."/>
            <person name="Alvarado L."/>
            <person name="Anderson V.L."/>
            <person name="Armstrong M.R."/>
            <person name="Avrova A."/>
            <person name="Baxter L."/>
            <person name="Beynon J."/>
            <person name="Boevink P.C."/>
            <person name="Bollmann S.R."/>
            <person name="Bos J.I."/>
            <person name="Bulone V."/>
            <person name="Cai G."/>
            <person name="Cakir C."/>
            <person name="Carrington J.C."/>
            <person name="Chawner M."/>
            <person name="Conti L."/>
            <person name="Costanzo S."/>
            <person name="Ewan R."/>
            <person name="Fahlgren N."/>
            <person name="Fischbach M.A."/>
            <person name="Fugelstad J."/>
            <person name="Gilroy E.M."/>
            <person name="Gnerre S."/>
            <person name="Green P.J."/>
            <person name="Grenville-Briggs L.J."/>
            <person name="Griffith J."/>
            <person name="Grunwald N.J."/>
            <person name="Horn K."/>
            <person name="Horner N.R."/>
            <person name="Hu C.H."/>
            <person name="Huitema E."/>
            <person name="Jeong D.H."/>
            <person name="Jones A.M."/>
            <person name="Jones J.D."/>
            <person name="Jones R.W."/>
            <person name="Karlsson E.K."/>
            <person name="Kunjeti S.G."/>
            <person name="Lamour K."/>
            <person name="Liu Z."/>
            <person name="Ma L."/>
            <person name="Maclean D."/>
            <person name="Chibucos M.C."/>
            <person name="McDonald H."/>
            <person name="McWalters J."/>
            <person name="Meijer H.J."/>
            <person name="Morgan W."/>
            <person name="Morris P.F."/>
            <person name="Munro C.A."/>
            <person name="O'Neill K."/>
            <person name="Ospina-Giraldo M."/>
            <person name="Pinzon A."/>
            <person name="Pritchard L."/>
            <person name="Ramsahoye B."/>
            <person name="Ren Q."/>
            <person name="Restrepo S."/>
            <person name="Roy S."/>
            <person name="Sadanandom A."/>
            <person name="Savidor A."/>
            <person name="Schornack S."/>
            <person name="Schwartz D.C."/>
            <person name="Schumann U.D."/>
            <person name="Schwessinger B."/>
            <person name="Seyer L."/>
            <person name="Sharpe T."/>
            <person name="Silvar C."/>
            <person name="Song J."/>
            <person name="Studholme D.J."/>
            <person name="Sykes S."/>
            <person name="Thines M."/>
            <person name="van de Vondervoort P.J."/>
            <person name="Phuntumart V."/>
            <person name="Wawra S."/>
            <person name="Weide R."/>
            <person name="Win J."/>
            <person name="Young C."/>
            <person name="Zhou S."/>
            <person name="Fry W."/>
            <person name="Meyers B.C."/>
            <person name="van West P."/>
            <person name="Ristaino J."/>
            <person name="Govers F."/>
            <person name="Birch P.R."/>
            <person name="Whisson S.C."/>
            <person name="Judelson H.S."/>
            <person name="Nusbaum C."/>
        </authorList>
    </citation>
    <scope>NUCLEOTIDE SEQUENCE [LARGE SCALE GENOMIC DNA]</scope>
    <source>
        <strain evidence="2">T30-4</strain>
    </source>
</reference>
<accession>D0NKG9</accession>
<protein>
    <submittedName>
        <fullName evidence="1">Uncharacterized protein</fullName>
    </submittedName>
</protein>
<name>D0NKG9_PHYIT</name>
<evidence type="ECO:0000313" key="2">
    <source>
        <dbReference type="Proteomes" id="UP000006643"/>
    </source>
</evidence>
<keyword evidence="2" id="KW-1185">Reference proteome</keyword>
<dbReference type="RefSeq" id="XP_002900312.1">
    <property type="nucleotide sequence ID" value="XM_002900266.1"/>
</dbReference>
<organism evidence="1 2">
    <name type="scientific">Phytophthora infestans (strain T30-4)</name>
    <name type="common">Potato late blight agent</name>
    <dbReference type="NCBI Taxonomy" id="403677"/>
    <lineage>
        <taxon>Eukaryota</taxon>
        <taxon>Sar</taxon>
        <taxon>Stramenopiles</taxon>
        <taxon>Oomycota</taxon>
        <taxon>Peronosporomycetes</taxon>
        <taxon>Peronosporales</taxon>
        <taxon>Peronosporaceae</taxon>
        <taxon>Phytophthora</taxon>
    </lineage>
</organism>